<name>A0A9P6UDI9_9FUNG</name>
<organism evidence="1 2">
    <name type="scientific">Linnemannia gamsii</name>
    <dbReference type="NCBI Taxonomy" id="64522"/>
    <lineage>
        <taxon>Eukaryota</taxon>
        <taxon>Fungi</taxon>
        <taxon>Fungi incertae sedis</taxon>
        <taxon>Mucoromycota</taxon>
        <taxon>Mortierellomycotina</taxon>
        <taxon>Mortierellomycetes</taxon>
        <taxon>Mortierellales</taxon>
        <taxon>Mortierellaceae</taxon>
        <taxon>Linnemannia</taxon>
    </lineage>
</organism>
<comment type="caution">
    <text evidence="1">The sequence shown here is derived from an EMBL/GenBank/DDBJ whole genome shotgun (WGS) entry which is preliminary data.</text>
</comment>
<gene>
    <name evidence="1" type="ORF">BGZ97_011129</name>
</gene>
<accession>A0A9P6UDI9</accession>
<reference evidence="1" key="1">
    <citation type="journal article" date="2020" name="Fungal Divers.">
        <title>Resolving the Mortierellaceae phylogeny through synthesis of multi-gene phylogenetics and phylogenomics.</title>
        <authorList>
            <person name="Vandepol N."/>
            <person name="Liber J."/>
            <person name="Desiro A."/>
            <person name="Na H."/>
            <person name="Kennedy M."/>
            <person name="Barry K."/>
            <person name="Grigoriev I.V."/>
            <person name="Miller A.N."/>
            <person name="O'Donnell K."/>
            <person name="Stajich J.E."/>
            <person name="Bonito G."/>
        </authorList>
    </citation>
    <scope>NUCLEOTIDE SEQUENCE</scope>
    <source>
        <strain evidence="1">NVP60</strain>
    </source>
</reference>
<dbReference type="OrthoDB" id="2315391at2759"/>
<evidence type="ECO:0000313" key="1">
    <source>
        <dbReference type="EMBL" id="KAG0271889.1"/>
    </source>
</evidence>
<dbReference type="AlphaFoldDB" id="A0A9P6UDI9"/>
<evidence type="ECO:0000313" key="2">
    <source>
        <dbReference type="Proteomes" id="UP000823405"/>
    </source>
</evidence>
<sequence length="68" mass="7554">MRTLGSFMAGDIKPDMIQTFLSGTARQDVPLVAEPASYSFEFLSCPTLSMGARYDIMSHFTTLAHVRH</sequence>
<dbReference type="EMBL" id="JAAAIN010006094">
    <property type="protein sequence ID" value="KAG0271889.1"/>
    <property type="molecule type" value="Genomic_DNA"/>
</dbReference>
<keyword evidence="2" id="KW-1185">Reference proteome</keyword>
<proteinExistence type="predicted"/>
<dbReference type="Proteomes" id="UP000823405">
    <property type="component" value="Unassembled WGS sequence"/>
</dbReference>
<feature type="non-terminal residue" evidence="1">
    <location>
        <position position="68"/>
    </location>
</feature>
<protein>
    <submittedName>
        <fullName evidence="1">Uncharacterized protein</fullName>
    </submittedName>
</protein>